<organism evidence="1 2">
    <name type="scientific">Bacillus phage Riley</name>
    <dbReference type="NCBI Taxonomy" id="1486662"/>
    <lineage>
        <taxon>Viruses</taxon>
        <taxon>Duplodnaviria</taxon>
        <taxon>Heunggongvirae</taxon>
        <taxon>Uroviricota</taxon>
        <taxon>Caudoviricetes</taxon>
        <taxon>Herelleviridae</taxon>
        <taxon>Bastillevirinae</taxon>
        <taxon>Bequatrovirus</taxon>
        <taxon>Bequatrovirus riley</taxon>
    </lineage>
</organism>
<sequence>MTKVEAQVLADELEDIMWETTDCSSYARLKNIVDDLWEKYELPVDISEST</sequence>
<dbReference type="GeneID" id="20283101"/>
<reference evidence="2" key="1">
    <citation type="submission" date="2014-09" db="EMBL/GenBank/DDBJ databases">
        <title>Genomic characterization and comparison of seven Myoviridae bacteriophage infecting Bacillus thuringiensis.</title>
        <authorList>
            <person name="Sauder A.B."/>
            <person name="McKenzie Q.R."/>
            <person name="Temple L.M."/>
            <person name="Alexis B.K."/>
            <person name="Al-Atrache Z."/>
            <person name="Lewis L.O."/>
            <person name="Loesser-Casey K.E."/>
            <person name="Mitchell K.J."/>
        </authorList>
    </citation>
    <scope>NUCLEOTIDE SEQUENCE [LARGE SCALE GENOMIC DNA]</scope>
</reference>
<dbReference type="RefSeq" id="YP_009055879.1">
    <property type="nucleotide sequence ID" value="NC_024788.1"/>
</dbReference>
<evidence type="ECO:0000313" key="2">
    <source>
        <dbReference type="Proteomes" id="UP000028561"/>
    </source>
</evidence>
<accession>A0A075M0C9</accession>
<dbReference type="Proteomes" id="UP000028561">
    <property type="component" value="Segment"/>
</dbReference>
<keyword evidence="2" id="KW-1185">Reference proteome</keyword>
<name>A0A075M0C9_9CAUD</name>
<protein>
    <submittedName>
        <fullName evidence="1">Uncharacterized protein</fullName>
    </submittedName>
</protein>
<evidence type="ECO:0000313" key="1">
    <source>
        <dbReference type="EMBL" id="AIF71990.1"/>
    </source>
</evidence>
<proteinExistence type="predicted"/>
<dbReference type="KEGG" id="vg:20283101"/>
<reference evidence="1 2" key="2">
    <citation type="journal article" date="2016" name="Virology (Lond)">
        <title>Genomic characterization and comparison of seven Myoviridae bacteriophage infecting Bacillus thuringiensis.</title>
        <authorList>
            <person name="Sauder A.B."/>
            <person name="Quinn M.R."/>
            <person name="Brouillette A."/>
            <person name="Caruso S."/>
            <person name="Cresawn S."/>
            <person name="Erill I."/>
            <person name="Lewis L."/>
            <person name="Loesser-Casey K."/>
            <person name="Pate M."/>
            <person name="Scott C."/>
            <person name="Stockwell S."/>
            <person name="Temple L."/>
        </authorList>
    </citation>
    <scope>NUCLEOTIDE SEQUENCE [LARGE SCALE GENOMIC DNA]</scope>
</reference>
<dbReference type="EMBL" id="KJ489402">
    <property type="protein sequence ID" value="AIF71990.1"/>
    <property type="molecule type" value="Genomic_DNA"/>
</dbReference>